<name>A0A7I0Y8T6_STRCX</name>
<evidence type="ECO:0000313" key="1">
    <source>
        <dbReference type="EMBL" id="QKZ15917.1"/>
    </source>
</evidence>
<reference evidence="1 2" key="1">
    <citation type="submission" date="2020-06" db="EMBL/GenBank/DDBJ databases">
        <title>Genome mining for natural products.</title>
        <authorList>
            <person name="Zhang B."/>
            <person name="Shi J."/>
            <person name="Ge H."/>
        </authorList>
    </citation>
    <scope>NUCLEOTIDE SEQUENCE [LARGE SCALE GENOMIC DNA]</scope>
    <source>
        <strain evidence="1 2">NA02069</strain>
    </source>
</reference>
<dbReference type="Proteomes" id="UP000509418">
    <property type="component" value="Chromosome"/>
</dbReference>
<evidence type="ECO:0000313" key="2">
    <source>
        <dbReference type="Proteomes" id="UP000509418"/>
    </source>
</evidence>
<accession>A0A7I0Y8T6</accession>
<dbReference type="EMBL" id="CP056041">
    <property type="protein sequence ID" value="QKZ15917.1"/>
    <property type="molecule type" value="Genomic_DNA"/>
</dbReference>
<gene>
    <name evidence="1" type="ORF">HUT05_00010</name>
</gene>
<organism evidence="1 2">
    <name type="scientific">Streptomyces chartreusis</name>
    <dbReference type="NCBI Taxonomy" id="1969"/>
    <lineage>
        <taxon>Bacteria</taxon>
        <taxon>Bacillati</taxon>
        <taxon>Actinomycetota</taxon>
        <taxon>Actinomycetes</taxon>
        <taxon>Kitasatosporales</taxon>
        <taxon>Streptomycetaceae</taxon>
        <taxon>Streptomyces</taxon>
    </lineage>
</organism>
<proteinExistence type="predicted"/>
<dbReference type="AlphaFoldDB" id="A0A7I0Y8T6"/>
<keyword evidence="2" id="KW-1185">Reference proteome</keyword>
<sequence>MIDHDGELPIIEGMLIRLQVDTDRLLRQVLVLHRAERYAVSVRRPGWSLSPRSAATRALARRTIRECLERRAEQYTAPG</sequence>
<protein>
    <submittedName>
        <fullName evidence="1">Uncharacterized protein</fullName>
    </submittedName>
</protein>